<dbReference type="InterPro" id="IPR036928">
    <property type="entry name" value="AS_sf"/>
</dbReference>
<evidence type="ECO:0000313" key="2">
    <source>
        <dbReference type="Proteomes" id="UP000799753"/>
    </source>
</evidence>
<reference evidence="1" key="1">
    <citation type="journal article" date="2020" name="Stud. Mycol.">
        <title>101 Dothideomycetes genomes: a test case for predicting lifestyles and emergence of pathogens.</title>
        <authorList>
            <person name="Haridas S."/>
            <person name="Albert R."/>
            <person name="Binder M."/>
            <person name="Bloem J."/>
            <person name="Labutti K."/>
            <person name="Salamov A."/>
            <person name="Andreopoulos B."/>
            <person name="Baker S."/>
            <person name="Barry K."/>
            <person name="Bills G."/>
            <person name="Bluhm B."/>
            <person name="Cannon C."/>
            <person name="Castanera R."/>
            <person name="Culley D."/>
            <person name="Daum C."/>
            <person name="Ezra D."/>
            <person name="Gonzalez J."/>
            <person name="Henrissat B."/>
            <person name="Kuo A."/>
            <person name="Liang C."/>
            <person name="Lipzen A."/>
            <person name="Lutzoni F."/>
            <person name="Magnuson J."/>
            <person name="Mondo S."/>
            <person name="Nolan M."/>
            <person name="Ohm R."/>
            <person name="Pangilinan J."/>
            <person name="Park H.-J."/>
            <person name="Ramirez L."/>
            <person name="Alfaro M."/>
            <person name="Sun H."/>
            <person name="Tritt A."/>
            <person name="Yoshinaga Y."/>
            <person name="Zwiers L.-H."/>
            <person name="Turgeon B."/>
            <person name="Goodwin S."/>
            <person name="Spatafora J."/>
            <person name="Crous P."/>
            <person name="Grigoriev I."/>
        </authorList>
    </citation>
    <scope>NUCLEOTIDE SEQUENCE</scope>
    <source>
        <strain evidence="1">CBS 473.64</strain>
    </source>
</reference>
<organism evidence="1 2">
    <name type="scientific">Massarina eburnea CBS 473.64</name>
    <dbReference type="NCBI Taxonomy" id="1395130"/>
    <lineage>
        <taxon>Eukaryota</taxon>
        <taxon>Fungi</taxon>
        <taxon>Dikarya</taxon>
        <taxon>Ascomycota</taxon>
        <taxon>Pezizomycotina</taxon>
        <taxon>Dothideomycetes</taxon>
        <taxon>Pleosporomycetidae</taxon>
        <taxon>Pleosporales</taxon>
        <taxon>Massarineae</taxon>
        <taxon>Massarinaceae</taxon>
        <taxon>Massarina</taxon>
    </lineage>
</organism>
<dbReference type="OrthoDB" id="5423360at2759"/>
<dbReference type="Gene3D" id="3.90.1300.10">
    <property type="entry name" value="Amidase signature (AS) domain"/>
    <property type="match status" value="1"/>
</dbReference>
<sequence length="275" mass="31755">MVGTVPSDNCKQKPTKLVYPTDYWPVSDSTSQKVFEDYVQKMERYLGVERTSINLGELWKKTNPVGTDECLEDYLEHVFEWVANPDQWTTFLKDFLEEYEAYYGHSPALNPQLQFKRYVRMNHKKGVELMQTFRIWYEDNVVPASVNGCSETLLVLPWSNGAPDYRDKYRESAQKFAKFTGVRFFFYNISPYTQSPELILPVGQTPFQSRFSGREEWLPVGLSVVGGRGGDVMLADLVADLKSEFSQDVDDCVLVNRDRDQRQEILHEALVGAVR</sequence>
<dbReference type="AlphaFoldDB" id="A0A6A6S715"/>
<protein>
    <submittedName>
        <fullName evidence="1">Uncharacterized protein</fullName>
    </submittedName>
</protein>
<proteinExistence type="predicted"/>
<evidence type="ECO:0000313" key="1">
    <source>
        <dbReference type="EMBL" id="KAF2642198.1"/>
    </source>
</evidence>
<keyword evidence="2" id="KW-1185">Reference proteome</keyword>
<accession>A0A6A6S715</accession>
<dbReference type="Proteomes" id="UP000799753">
    <property type="component" value="Unassembled WGS sequence"/>
</dbReference>
<gene>
    <name evidence="1" type="ORF">P280DRAFT_396785</name>
</gene>
<name>A0A6A6S715_9PLEO</name>
<dbReference type="SUPFAM" id="SSF75304">
    <property type="entry name" value="Amidase signature (AS) enzymes"/>
    <property type="match status" value="1"/>
</dbReference>
<dbReference type="EMBL" id="MU006782">
    <property type="protein sequence ID" value="KAF2642198.1"/>
    <property type="molecule type" value="Genomic_DNA"/>
</dbReference>